<keyword evidence="4" id="KW-1185">Reference proteome</keyword>
<dbReference type="AlphaFoldDB" id="A0A3N0YD24"/>
<evidence type="ECO:0000313" key="4">
    <source>
        <dbReference type="Proteomes" id="UP000281406"/>
    </source>
</evidence>
<sequence length="365" mass="40365">HSLDDDLLLPYTKSHGPSHSHRHVRDCQPIAHGNVTHETWAASKHSNSPVFKSNIFISSITDDSGAHRWASGHITEVHDPLRSMSILEPGGPGGCERNHRELVELTAKTRKCLIAQNGGYFNTRTGQCLGNVISDGKLVMNGEGIQNAQFGIRKDGTLVFGYLSEEDVLDQVNPFMQLISGVVWLLRNGEIYINESIQAECDKTQETGNFKYFVDVISARTAVGHDAEGKLILFHVDGQTGTRGMNLWQVAKFLKDQNVINAINLDGGGSATYILNGSLANYPSDKWCIKATAKIHIYKQQCVFVSVCCQFGHSSDFRGSDVYYYIELSCSHSYIVAQTLIQTARTSREDRAHRGAQKLIVNAVL</sequence>
<feature type="domain" description="Phosphodiester glycosidase" evidence="2">
    <location>
        <begin position="112"/>
        <end position="286"/>
    </location>
</feature>
<dbReference type="Proteomes" id="UP000281406">
    <property type="component" value="Unassembled WGS sequence"/>
</dbReference>
<proteinExistence type="predicted"/>
<dbReference type="GO" id="GO:0033299">
    <property type="term" value="P:secretion of lysosomal enzymes"/>
    <property type="evidence" value="ECO:0007669"/>
    <property type="project" value="TreeGrafter"/>
</dbReference>
<gene>
    <name evidence="3" type="ORF">DPX16_15629</name>
</gene>
<dbReference type="InterPro" id="IPR018711">
    <property type="entry name" value="NAGPA"/>
</dbReference>
<feature type="region of interest" description="Disordered" evidence="1">
    <location>
        <begin position="1"/>
        <end position="24"/>
    </location>
</feature>
<evidence type="ECO:0000256" key="1">
    <source>
        <dbReference type="SAM" id="MobiDB-lite"/>
    </source>
</evidence>
<name>A0A3N0YD24_ANAGA</name>
<organism evidence="3 4">
    <name type="scientific">Anabarilius grahami</name>
    <name type="common">Kanglang fish</name>
    <name type="synonym">Barilius grahami</name>
    <dbReference type="NCBI Taxonomy" id="495550"/>
    <lineage>
        <taxon>Eukaryota</taxon>
        <taxon>Metazoa</taxon>
        <taxon>Chordata</taxon>
        <taxon>Craniata</taxon>
        <taxon>Vertebrata</taxon>
        <taxon>Euteleostomi</taxon>
        <taxon>Actinopterygii</taxon>
        <taxon>Neopterygii</taxon>
        <taxon>Teleostei</taxon>
        <taxon>Ostariophysi</taxon>
        <taxon>Cypriniformes</taxon>
        <taxon>Xenocyprididae</taxon>
        <taxon>Xenocypridinae</taxon>
        <taxon>Xenocypridinae incertae sedis</taxon>
        <taxon>Anabarilius</taxon>
    </lineage>
</organism>
<dbReference type="Pfam" id="PF09992">
    <property type="entry name" value="NAGPA"/>
    <property type="match status" value="1"/>
</dbReference>
<dbReference type="OrthoDB" id="192253at2759"/>
<accession>A0A3N0YD24</accession>
<evidence type="ECO:0000259" key="2">
    <source>
        <dbReference type="Pfam" id="PF09992"/>
    </source>
</evidence>
<dbReference type="PANTHER" id="PTHR40446:SF2">
    <property type="entry name" value="N-ACETYLGLUCOSAMINE-1-PHOSPHODIESTER ALPHA-N-ACETYLGLUCOSAMINIDASE"/>
    <property type="match status" value="1"/>
</dbReference>
<reference evidence="3 4" key="1">
    <citation type="submission" date="2018-10" db="EMBL/GenBank/DDBJ databases">
        <title>Genome assembly for a Yunnan-Guizhou Plateau 3E fish, Anabarilius grahami (Regan), and its evolutionary and genetic applications.</title>
        <authorList>
            <person name="Jiang W."/>
        </authorList>
    </citation>
    <scope>NUCLEOTIDE SEQUENCE [LARGE SCALE GENOMIC DNA]</scope>
    <source>
        <strain evidence="3">AG-KIZ</strain>
        <tissue evidence="3">Muscle</tissue>
    </source>
</reference>
<dbReference type="PANTHER" id="PTHR40446">
    <property type="entry name" value="N-ACETYLGLUCOSAMINE-1-PHOSPHODIESTER ALPHA-N-ACETYLGLUCOSAMINIDASE"/>
    <property type="match status" value="1"/>
</dbReference>
<comment type="caution">
    <text evidence="3">The sequence shown here is derived from an EMBL/GenBank/DDBJ whole genome shotgun (WGS) entry which is preliminary data.</text>
</comment>
<feature type="non-terminal residue" evidence="3">
    <location>
        <position position="1"/>
    </location>
</feature>
<evidence type="ECO:0000313" key="3">
    <source>
        <dbReference type="EMBL" id="ROL44136.1"/>
    </source>
</evidence>
<protein>
    <submittedName>
        <fullName evidence="3">N-acetylglucosamine-1-phosphodiester alpha-N-acetylglucosaminidase</fullName>
    </submittedName>
</protein>
<dbReference type="EMBL" id="RJVU01046887">
    <property type="protein sequence ID" value="ROL44136.1"/>
    <property type="molecule type" value="Genomic_DNA"/>
</dbReference>